<dbReference type="OMA" id="CAPYRVY"/>
<feature type="compositionally biased region" description="Low complexity" evidence="1">
    <location>
        <begin position="870"/>
        <end position="887"/>
    </location>
</feature>
<dbReference type="Proteomes" id="UP000553632">
    <property type="component" value="Unassembled WGS sequence"/>
</dbReference>
<feature type="region of interest" description="Disordered" evidence="1">
    <location>
        <begin position="1599"/>
        <end position="1738"/>
    </location>
</feature>
<feature type="region of interest" description="Disordered" evidence="1">
    <location>
        <begin position="786"/>
        <end position="819"/>
    </location>
</feature>
<feature type="region of interest" description="Disordered" evidence="1">
    <location>
        <begin position="1161"/>
        <end position="1216"/>
    </location>
</feature>
<evidence type="ECO:0000256" key="1">
    <source>
        <dbReference type="SAM" id="MobiDB-lite"/>
    </source>
</evidence>
<feature type="region of interest" description="Disordered" evidence="1">
    <location>
        <begin position="968"/>
        <end position="1021"/>
    </location>
</feature>
<dbReference type="SUPFAM" id="SSF82185">
    <property type="entry name" value="Histone H3 K4-specific methyltransferase SET7/9 N-terminal domain"/>
    <property type="match status" value="1"/>
</dbReference>
<feature type="compositionally biased region" description="Polar residues" evidence="1">
    <location>
        <begin position="1387"/>
        <end position="1399"/>
    </location>
</feature>
<feature type="region of interest" description="Disordered" evidence="1">
    <location>
        <begin position="863"/>
        <end position="911"/>
    </location>
</feature>
<feature type="region of interest" description="Disordered" evidence="1">
    <location>
        <begin position="1540"/>
        <end position="1563"/>
    </location>
</feature>
<feature type="compositionally biased region" description="Polar residues" evidence="1">
    <location>
        <begin position="1615"/>
        <end position="1630"/>
    </location>
</feature>
<evidence type="ECO:0000259" key="2">
    <source>
        <dbReference type="PROSITE" id="PS50011"/>
    </source>
</evidence>
<protein>
    <recommendedName>
        <fullName evidence="2">Protein kinase domain-containing protein</fullName>
    </recommendedName>
</protein>
<accession>A0A7J6RZ91</accession>
<gene>
    <name evidence="3" type="ORF">FOZ63_026887</name>
</gene>
<reference evidence="3 4" key="1">
    <citation type="submission" date="2020-04" db="EMBL/GenBank/DDBJ databases">
        <title>Perkinsus olseni comparative genomics.</title>
        <authorList>
            <person name="Bogema D.R."/>
        </authorList>
    </citation>
    <scope>NUCLEOTIDE SEQUENCE [LARGE SCALE GENOMIC DNA]</scope>
    <source>
        <strain evidence="3 4">ATCC PRA-207</strain>
    </source>
</reference>
<dbReference type="PROSITE" id="PS50011">
    <property type="entry name" value="PROTEIN_KINASE_DOM"/>
    <property type="match status" value="1"/>
</dbReference>
<dbReference type="GO" id="GO:0005524">
    <property type="term" value="F:ATP binding"/>
    <property type="evidence" value="ECO:0007669"/>
    <property type="project" value="InterPro"/>
</dbReference>
<feature type="compositionally biased region" description="Polar residues" evidence="1">
    <location>
        <begin position="1844"/>
        <end position="1856"/>
    </location>
</feature>
<name>A0A7J6RZ91_PEROL</name>
<feature type="compositionally biased region" description="Polar residues" evidence="1">
    <location>
        <begin position="1161"/>
        <end position="1172"/>
    </location>
</feature>
<feature type="region of interest" description="Disordered" evidence="1">
    <location>
        <begin position="1752"/>
        <end position="1869"/>
    </location>
</feature>
<dbReference type="GO" id="GO:0004672">
    <property type="term" value="F:protein kinase activity"/>
    <property type="evidence" value="ECO:0007669"/>
    <property type="project" value="InterPro"/>
</dbReference>
<feature type="compositionally biased region" description="Polar residues" evidence="1">
    <location>
        <begin position="1319"/>
        <end position="1335"/>
    </location>
</feature>
<sequence>MGASPSAVRIKVVECPPRPSAAALEDDVVCRAYYTAMDEEGARLTRGVGRKIDILPRCRMQAWRRDDPRCLAEILVFDDAYYEAKRRLTHAIEKGIRYFPTAYEGEWSVDGVPEGFGALLYSNGDCYIGEVECGCPWGLGMLIINGHDTDGLALSIGTFEAGRLQDDSLNITLAAHPGSSERPLVVARRGGREIEDRAGLCGKEDDEGYWYHYDYNHLLASVVEAAEGCQAALRQDCRQEEAWEDIIPHHLIIVEGPSSGSPRIELILAEDGTPKRLSDRTLLARLHAFDADAASFCVRLVPLPAAPPKGVIHLRNNITVKRYSAWVNCLTRLCRMPTDDDDDAADVVKIYGVYRHSGGSFYLVTQCFLDADGRPLDDIQRVSTAIANEGDKRDELGEEWYGKAITRGNSVNTDADYALIFTYRLSTALQYVHHHGGVTFNGQLSFRDILIREAKDGLRVTPTVRAADYYLDTAALLSDTSSCLPPLLACPETLHDAGGPSIYRTWAPETVLQACFGPDLTAALMALLHPEGGEGPQTGQASDVWSLAAIAHYLSWSPVVAAETSVVDEDGVAVGREGGNAAFKDWEQPVEQLSLAQWSGLLAVLPRARHAGDRRPPSLLLAYDDGRRLKEQNDRMKHILNTGGEVEGLPLARRAAPDSDEGEGSAVLETSKEILEDIVRRVTLHSGDPDGRPSLSSLVEFIKKNMPAVDVASATLRKHYRLKAPVSEVSESATASAYDDNLRKVMDTTAATASRISSKLGESSTKFFSSFVGGLSAAVAAGGQSSARTRGGGISLGMPLPPPPPPERRPDDTSSVSSVEGWMKKLGVSEKAPAGVNSTADIESMVADTFAAAVPAAAESLKTAEERTSSADSSSFSSSTSSVASATPVALLPSPRRRAPSSLEGSAAAATTDAEGLTATLLSTSGERGLLKSDEIPVSTPVPSAVEIGAAVSDAGASSADVAMPLISPTGSGSNGEYSAAGPAATPAFHQAGTLSEEDGVSKQSPLDGRGAPPSSTSAMPLVGVSEDSVVAARGGPVSSLEGFARQPSGTASVTPSNANSVATEVVIGDKPETPKAGVTAPLVAAGKEASTVAGGQPPSEQNRAAGADDDTPVGRFMQADEGAHTVATTERDEAMFNTEDDADSSSLVVATDEAAAVIPTQSAASDITDQVPSGEDVTALPSAKDATAAATGPVPTTPPVTSGEGPSTLPSVAAGCEGTPVAARVPSDEMLSTPDLLPVEVTASIGPAARDDKEAPLAAAVAAPLIGGATVSSARTEETVPETTVVVDGMRKSPSEESAGCPSSRGDALGSSELPLIPSSTEAVGNSGALTSPSEEAPTTVVNPAAAAAAAFGENTATVAPECSRNDRVGLNSDGKPIGKPIGKPNGTTPAIPTLTTSHEAEPPDEAAAAAVVVTAALTPGSDRSALVDTAQVVHGDGSPQAFGEERAAAGVRADLATPLGNAGGEATHAVTEAGDAAGAQLTAATPPTISPENSVTTEVTADATSAATVRAPEEDAHASAVETSMTRKFPSFVVSREAHPEAPALGPSREESATATAAPVTAPSEDIIATVDTAPVDTATVVDTAGRTVSGRSDATTLKKGTLAGEVPIGSARDTTGLSAPGSTTTPFETDAPEKNLRAESVASPPPPVSGGGHSTAPHGNEAPGWVEADQQKSPSSLAYQPPVIAGVHSAPPLTRTTLPSPTPPPPPPPHEDGQASSSSFWGSLSSSITARTGGRQSMKSFFTSAAASIAAGRQGLHHSSTQPRPAAADPVIALGSYHPPTVPTISSSPEGPPLIGTPVTPHQEQQQVRFTPDDFADLLGPTFGTQSHGTDAAPERLPPQRGSSHGSQKKQPPSNSSDYDLLDLLS</sequence>
<evidence type="ECO:0000313" key="4">
    <source>
        <dbReference type="Proteomes" id="UP000553632"/>
    </source>
</evidence>
<keyword evidence="4" id="KW-1185">Reference proteome</keyword>
<dbReference type="EMBL" id="JABANO010021907">
    <property type="protein sequence ID" value="KAF4726019.1"/>
    <property type="molecule type" value="Genomic_DNA"/>
</dbReference>
<feature type="region of interest" description="Disordered" evidence="1">
    <location>
        <begin position="1357"/>
        <end position="1407"/>
    </location>
</feature>
<organism evidence="3 4">
    <name type="scientific">Perkinsus olseni</name>
    <name type="common">Perkinsus atlanticus</name>
    <dbReference type="NCBI Taxonomy" id="32597"/>
    <lineage>
        <taxon>Eukaryota</taxon>
        <taxon>Sar</taxon>
        <taxon>Alveolata</taxon>
        <taxon>Perkinsozoa</taxon>
        <taxon>Perkinsea</taxon>
        <taxon>Perkinsida</taxon>
        <taxon>Perkinsidae</taxon>
        <taxon>Perkinsus</taxon>
    </lineage>
</organism>
<feature type="domain" description="Protein kinase" evidence="2">
    <location>
        <begin position="249"/>
        <end position="709"/>
    </location>
</feature>
<feature type="compositionally biased region" description="Polar residues" evidence="1">
    <location>
        <begin position="1803"/>
        <end position="1812"/>
    </location>
</feature>
<comment type="caution">
    <text evidence="3">The sequence shown here is derived from an EMBL/GenBank/DDBJ whole genome shotgun (WGS) entry which is preliminary data.</text>
</comment>
<dbReference type="InterPro" id="IPR000719">
    <property type="entry name" value="Prot_kinase_dom"/>
</dbReference>
<feature type="region of interest" description="Disordered" evidence="1">
    <location>
        <begin position="1269"/>
        <end position="1343"/>
    </location>
</feature>
<proteinExistence type="predicted"/>
<feature type="compositionally biased region" description="Low complexity" evidence="1">
    <location>
        <begin position="1857"/>
        <end position="1869"/>
    </location>
</feature>
<feature type="compositionally biased region" description="Low complexity" evidence="1">
    <location>
        <begin position="1187"/>
        <end position="1209"/>
    </location>
</feature>
<feature type="region of interest" description="Disordered" evidence="1">
    <location>
        <begin position="1088"/>
        <end position="1116"/>
    </location>
</feature>
<feature type="compositionally biased region" description="Low complexity" evidence="1">
    <location>
        <begin position="1719"/>
        <end position="1730"/>
    </location>
</feature>
<evidence type="ECO:0000313" key="3">
    <source>
        <dbReference type="EMBL" id="KAF4726019.1"/>
    </source>
</evidence>